<dbReference type="EMBL" id="FOAS01000009">
    <property type="protein sequence ID" value="SEL21486.1"/>
    <property type="molecule type" value="Genomic_DNA"/>
</dbReference>
<evidence type="ECO:0000256" key="1">
    <source>
        <dbReference type="SAM" id="Coils"/>
    </source>
</evidence>
<gene>
    <name evidence="2" type="ORF">SAMN05216214_109105</name>
</gene>
<dbReference type="Proteomes" id="UP000185766">
    <property type="component" value="Unassembled WGS sequence"/>
</dbReference>
<keyword evidence="3" id="KW-1185">Reference proteome</keyword>
<evidence type="ECO:0008006" key="4">
    <source>
        <dbReference type="Google" id="ProtNLM"/>
    </source>
</evidence>
<proteinExistence type="predicted"/>
<reference evidence="2 3" key="1">
    <citation type="submission" date="2016-10" db="EMBL/GenBank/DDBJ databases">
        <authorList>
            <person name="de Groot N.N."/>
        </authorList>
    </citation>
    <scope>NUCLEOTIDE SEQUENCE [LARGE SCALE GENOMIC DNA]</scope>
    <source>
        <strain evidence="2 3">JCM 19513</strain>
    </source>
</reference>
<evidence type="ECO:0000313" key="3">
    <source>
        <dbReference type="Proteomes" id="UP000185766"/>
    </source>
</evidence>
<accession>A0A1H7ND22</accession>
<protein>
    <recommendedName>
        <fullName evidence="4">DUF4124 domain-containing protein</fullName>
    </recommendedName>
</protein>
<dbReference type="STRING" id="1429083.GCA_001885685_03051"/>
<name>A0A1H7ND22_9GAMM</name>
<sequence>MDKRWIGWLTVLAVLPVQAELYRYVNDKGVTVLDSNGVPAAYIGKGYEVLNNQGMVIKVVPPAPTAEELAQRKLQEQQAASDAKLMTLYTSVDDVDRAEQRKLAEIDSVIGITRGNWQRSRTQRDNLQAQAADMERAGRQVPEHISQQIVDLNKEMDRLKGEIDGYRQLKEKAREQFAADRGHVARLTGEE</sequence>
<feature type="coiled-coil region" evidence="1">
    <location>
        <begin position="149"/>
        <end position="176"/>
    </location>
</feature>
<keyword evidence="1" id="KW-0175">Coiled coil</keyword>
<dbReference type="AlphaFoldDB" id="A0A1H7ND22"/>
<evidence type="ECO:0000313" key="2">
    <source>
        <dbReference type="EMBL" id="SEL21486.1"/>
    </source>
</evidence>
<dbReference type="RefSeq" id="WP_074868013.1">
    <property type="nucleotide sequence ID" value="NZ_FOAS01000009.1"/>
</dbReference>
<organism evidence="2 3">
    <name type="scientific">Atopomonas hussainii</name>
    <dbReference type="NCBI Taxonomy" id="1429083"/>
    <lineage>
        <taxon>Bacteria</taxon>
        <taxon>Pseudomonadati</taxon>
        <taxon>Pseudomonadota</taxon>
        <taxon>Gammaproteobacteria</taxon>
        <taxon>Pseudomonadales</taxon>
        <taxon>Pseudomonadaceae</taxon>
        <taxon>Atopomonas</taxon>
    </lineage>
</organism>